<comment type="caution">
    <text evidence="1">The sequence shown here is derived from an EMBL/GenBank/DDBJ whole genome shotgun (WGS) entry which is preliminary data.</text>
</comment>
<reference evidence="1 2" key="1">
    <citation type="journal article" date="2019" name="Nat. Med.">
        <title>A library of human gut bacterial isolates paired with longitudinal multiomics data enables mechanistic microbiome research.</title>
        <authorList>
            <person name="Poyet M."/>
            <person name="Groussin M."/>
            <person name="Gibbons S.M."/>
            <person name="Avila-Pacheco J."/>
            <person name="Jiang X."/>
            <person name="Kearney S.M."/>
            <person name="Perrotta A.R."/>
            <person name="Berdy B."/>
            <person name="Zhao S."/>
            <person name="Lieberman T.D."/>
            <person name="Swanson P.K."/>
            <person name="Smith M."/>
            <person name="Roesemann S."/>
            <person name="Alexander J.E."/>
            <person name="Rich S.A."/>
            <person name="Livny J."/>
            <person name="Vlamakis H."/>
            <person name="Clish C."/>
            <person name="Bullock K."/>
            <person name="Deik A."/>
            <person name="Scott J."/>
            <person name="Pierce K.A."/>
            <person name="Xavier R.J."/>
            <person name="Alm E.J."/>
        </authorList>
    </citation>
    <scope>NUCLEOTIDE SEQUENCE [LARGE SCALE GENOMIC DNA]</scope>
    <source>
        <strain evidence="1 2">BIOML-A21</strain>
    </source>
</reference>
<sequence>MRKINWTEAMLSRLAELYPVETTAHTAYVLQVGVTAVKEKARELGLEKLAKSRWLERAGHISRHFDDRSYTEMAGDLGVSRTTVSRMARKLGLSRSKAKGYAMSSRVRREMVRRERRRATFGLDPLTRLKVISHRAKVRIRSRLKAKGYITGVHRNILYFTEATCRKARLEAKAARLGLAFRPFPEDNTPLSNAI</sequence>
<accession>A0A7J5H497</accession>
<evidence type="ECO:0000313" key="1">
    <source>
        <dbReference type="EMBL" id="KAB4184815.1"/>
    </source>
</evidence>
<evidence type="ECO:0000313" key="2">
    <source>
        <dbReference type="Proteomes" id="UP000442334"/>
    </source>
</evidence>
<protein>
    <submittedName>
        <fullName evidence="1">MarR family transcriptional regulator</fullName>
    </submittedName>
</protein>
<dbReference type="EMBL" id="WCUA01000012">
    <property type="protein sequence ID" value="KAB4184815.1"/>
    <property type="molecule type" value="Genomic_DNA"/>
</dbReference>
<dbReference type="Proteomes" id="UP000442334">
    <property type="component" value="Unassembled WGS sequence"/>
</dbReference>
<dbReference type="AlphaFoldDB" id="A0A7J5H497"/>
<organism evidence="1 2">
    <name type="scientific">Bacteroides uniformis</name>
    <dbReference type="NCBI Taxonomy" id="820"/>
    <lineage>
        <taxon>Bacteria</taxon>
        <taxon>Pseudomonadati</taxon>
        <taxon>Bacteroidota</taxon>
        <taxon>Bacteroidia</taxon>
        <taxon>Bacteroidales</taxon>
        <taxon>Bacteroidaceae</taxon>
        <taxon>Bacteroides</taxon>
    </lineage>
</organism>
<gene>
    <name evidence="1" type="ORF">GAQ34_12355</name>
</gene>
<proteinExistence type="predicted"/>
<name>A0A7J5H497_BACUN</name>
<dbReference type="RefSeq" id="WP_151858604.1">
    <property type="nucleotide sequence ID" value="NZ_WCTZ01000014.1"/>
</dbReference>